<dbReference type="Gene3D" id="1.10.1130.10">
    <property type="entry name" value="Flavocytochrome C3, Chain A"/>
    <property type="match status" value="1"/>
</dbReference>
<dbReference type="Gene3D" id="3.90.10.10">
    <property type="entry name" value="Cytochrome C3"/>
    <property type="match status" value="1"/>
</dbReference>
<dbReference type="PANTHER" id="PTHR35038:SF6">
    <property type="entry name" value="SURFACE LOCALIZED DECAHEME CYTOCHROME C LIPOPROTEIN"/>
    <property type="match status" value="1"/>
</dbReference>
<evidence type="ECO:0000256" key="7">
    <source>
        <dbReference type="ARBA" id="ARBA00023004"/>
    </source>
</evidence>
<feature type="transmembrane region" description="Helical" evidence="8">
    <location>
        <begin position="420"/>
        <end position="437"/>
    </location>
</feature>
<keyword evidence="3" id="KW-0349">Heme</keyword>
<evidence type="ECO:0000256" key="3">
    <source>
        <dbReference type="ARBA" id="ARBA00022617"/>
    </source>
</evidence>
<accession>A0A3B1C989</accession>
<proteinExistence type="predicted"/>
<keyword evidence="2" id="KW-0813">Transport</keyword>
<feature type="domain" description="Tetrahaem cytochrome" evidence="9">
    <location>
        <begin position="86"/>
        <end position="202"/>
    </location>
</feature>
<keyword evidence="4" id="KW-0479">Metal-binding</keyword>
<dbReference type="InterPro" id="IPR051829">
    <property type="entry name" value="Multiheme_Cytochr_ET"/>
</dbReference>
<keyword evidence="7" id="KW-0408">Iron</keyword>
<dbReference type="PANTHER" id="PTHR35038">
    <property type="entry name" value="DISSIMILATORY SULFITE REDUCTASE SIRA"/>
    <property type="match status" value="1"/>
</dbReference>
<feature type="transmembrane region" description="Helical" evidence="8">
    <location>
        <begin position="20"/>
        <end position="40"/>
    </location>
</feature>
<gene>
    <name evidence="10" type="ORF">MNBD_NITROSPINAE01-1266</name>
</gene>
<evidence type="ECO:0000256" key="2">
    <source>
        <dbReference type="ARBA" id="ARBA00022448"/>
    </source>
</evidence>
<evidence type="ECO:0000313" key="10">
    <source>
        <dbReference type="EMBL" id="VAX21233.1"/>
    </source>
</evidence>
<dbReference type="SUPFAM" id="SSF48695">
    <property type="entry name" value="Multiheme cytochromes"/>
    <property type="match status" value="2"/>
</dbReference>
<keyword evidence="5" id="KW-0732">Signal</keyword>
<protein>
    <recommendedName>
        <fullName evidence="9">Tetrahaem cytochrome domain-containing protein</fullName>
    </recommendedName>
</protein>
<evidence type="ECO:0000256" key="5">
    <source>
        <dbReference type="ARBA" id="ARBA00022729"/>
    </source>
</evidence>
<dbReference type="InterPro" id="IPR036280">
    <property type="entry name" value="Multihaem_cyt_sf"/>
</dbReference>
<dbReference type="Pfam" id="PF14537">
    <property type="entry name" value="Cytochrom_c3_2"/>
    <property type="match status" value="1"/>
</dbReference>
<dbReference type="AlphaFoldDB" id="A0A3B1C989"/>
<evidence type="ECO:0000259" key="9">
    <source>
        <dbReference type="Pfam" id="PF14537"/>
    </source>
</evidence>
<dbReference type="Gene3D" id="1.10.780.10">
    <property type="entry name" value="Hydroxylamine Oxidoreductase, Chain A, domain 1"/>
    <property type="match status" value="1"/>
</dbReference>
<dbReference type="GO" id="GO:0030313">
    <property type="term" value="C:cell envelope"/>
    <property type="evidence" value="ECO:0007669"/>
    <property type="project" value="UniProtKB-SubCell"/>
</dbReference>
<dbReference type="InterPro" id="IPR012286">
    <property type="entry name" value="Tetrahaem_cytochrome"/>
</dbReference>
<organism evidence="10">
    <name type="scientific">hydrothermal vent metagenome</name>
    <dbReference type="NCBI Taxonomy" id="652676"/>
    <lineage>
        <taxon>unclassified sequences</taxon>
        <taxon>metagenomes</taxon>
        <taxon>ecological metagenomes</taxon>
    </lineage>
</organism>
<evidence type="ECO:0000256" key="8">
    <source>
        <dbReference type="SAM" id="Phobius"/>
    </source>
</evidence>
<name>A0A3B1C989_9ZZZZ</name>
<comment type="subcellular location">
    <subcellularLocation>
        <location evidence="1">Cell envelope</location>
    </subcellularLocation>
</comment>
<sequence>MLYKSDNSDFIKDSSTCSVWGLSSGFALLALFTVSLLLLAQTAIASVNGGIGSQDIPKGYNCITCHQDLEDDVLTPPVNDWMESAHRVAGVKCADCHGGDPADEDMAMDPSAGFIGKPKPEDIPALCAKCHANAKLMRLYDKKSDQYALYSKSVHGQKVKEGDTEAPTCVDCHGKHKILRVKDPKSTVNRANVPNTCGGCHSKKEIFEKRGKPSNQLELYKKSRHYELFSKGDNLVPTCVDCHGNHGVAPVKTESVQTVCFKCHAQQAEFYRSSAHYVAFKKEGKPVCLHCHNNHDIVSPSVDKFAGTTDIDCVSCHKEGSAQYEAGLKIRDSVIAGVVAMEAGHQALGDFGQNAEGGFDISDLEESVSKMEDSVKELHTLTHKMKVDEIVTSSDAIVKISGDVVKKVDAMWSELKIRRLGLAAAWLVFFGLTWAIWQKSKAVDKLRND</sequence>
<keyword evidence="8" id="KW-1133">Transmembrane helix</keyword>
<evidence type="ECO:0000256" key="4">
    <source>
        <dbReference type="ARBA" id="ARBA00022723"/>
    </source>
</evidence>
<dbReference type="GO" id="GO:0016491">
    <property type="term" value="F:oxidoreductase activity"/>
    <property type="evidence" value="ECO:0007669"/>
    <property type="project" value="TreeGrafter"/>
</dbReference>
<dbReference type="GO" id="GO:0046872">
    <property type="term" value="F:metal ion binding"/>
    <property type="evidence" value="ECO:0007669"/>
    <property type="project" value="UniProtKB-KW"/>
</dbReference>
<keyword evidence="6" id="KW-0249">Electron transport</keyword>
<evidence type="ECO:0000256" key="1">
    <source>
        <dbReference type="ARBA" id="ARBA00004196"/>
    </source>
</evidence>
<reference evidence="10" key="1">
    <citation type="submission" date="2018-06" db="EMBL/GenBank/DDBJ databases">
        <authorList>
            <person name="Zhirakovskaya E."/>
        </authorList>
    </citation>
    <scope>NUCLEOTIDE SEQUENCE</scope>
</reference>
<keyword evidence="8" id="KW-0472">Membrane</keyword>
<evidence type="ECO:0000256" key="6">
    <source>
        <dbReference type="ARBA" id="ARBA00022982"/>
    </source>
</evidence>
<dbReference type="EMBL" id="UOGC01000116">
    <property type="protein sequence ID" value="VAX21233.1"/>
    <property type="molecule type" value="Genomic_DNA"/>
</dbReference>
<keyword evidence="8" id="KW-0812">Transmembrane</keyword>